<organism evidence="1 2">
    <name type="scientific">Sinanodonta woodiana</name>
    <name type="common">Chinese pond mussel</name>
    <name type="synonym">Anodonta woodiana</name>
    <dbReference type="NCBI Taxonomy" id="1069815"/>
    <lineage>
        <taxon>Eukaryota</taxon>
        <taxon>Metazoa</taxon>
        <taxon>Spiralia</taxon>
        <taxon>Lophotrochozoa</taxon>
        <taxon>Mollusca</taxon>
        <taxon>Bivalvia</taxon>
        <taxon>Autobranchia</taxon>
        <taxon>Heteroconchia</taxon>
        <taxon>Palaeoheterodonta</taxon>
        <taxon>Unionida</taxon>
        <taxon>Unionoidea</taxon>
        <taxon>Unionidae</taxon>
        <taxon>Unioninae</taxon>
        <taxon>Sinanodonta</taxon>
    </lineage>
</organism>
<accession>A0ABD3TJ08</accession>
<dbReference type="AlphaFoldDB" id="A0ABD3TJ08"/>
<keyword evidence="2" id="KW-1185">Reference proteome</keyword>
<comment type="caution">
    <text evidence="1">The sequence shown here is derived from an EMBL/GenBank/DDBJ whole genome shotgun (WGS) entry which is preliminary data.</text>
</comment>
<dbReference type="EMBL" id="JBJQND010000018">
    <property type="protein sequence ID" value="KAL3837029.1"/>
    <property type="molecule type" value="Genomic_DNA"/>
</dbReference>
<dbReference type="Proteomes" id="UP001634394">
    <property type="component" value="Unassembled WGS sequence"/>
</dbReference>
<evidence type="ECO:0000313" key="1">
    <source>
        <dbReference type="EMBL" id="KAL3837029.1"/>
    </source>
</evidence>
<sequence>MIRKKGTFFIKSRRSKPVLAGFELLSMSMKFKNELEPVGPVGTGLNRFYPVFLYQKIRKKGTFFIKSRRSKPVLAEFELLSMSMKFKNELEPVGPVGTGLNRFYPVFLYQKIRKKGTFFIKSRRSKPVIAGFELLSMSMKFKNEVEPV</sequence>
<gene>
    <name evidence="1" type="ORF">ACJMK2_022420</name>
</gene>
<reference evidence="1 2" key="1">
    <citation type="submission" date="2024-11" db="EMBL/GenBank/DDBJ databases">
        <title>Chromosome-level genome assembly of the freshwater bivalve Anodonta woodiana.</title>
        <authorList>
            <person name="Chen X."/>
        </authorList>
    </citation>
    <scope>NUCLEOTIDE SEQUENCE [LARGE SCALE GENOMIC DNA]</scope>
    <source>
        <strain evidence="1">MN2024</strain>
        <tissue evidence="1">Gills</tissue>
    </source>
</reference>
<proteinExistence type="predicted"/>
<protein>
    <submittedName>
        <fullName evidence="1">Uncharacterized protein</fullName>
    </submittedName>
</protein>
<evidence type="ECO:0000313" key="2">
    <source>
        <dbReference type="Proteomes" id="UP001634394"/>
    </source>
</evidence>
<name>A0ABD3TJ08_SINWO</name>